<dbReference type="Proteomes" id="UP000217289">
    <property type="component" value="Chromosome"/>
</dbReference>
<reference evidence="8 9" key="1">
    <citation type="submission" date="2017-06" db="EMBL/GenBank/DDBJ databases">
        <authorList>
            <person name="Kim H.J."/>
            <person name="Triplett B.A."/>
        </authorList>
    </citation>
    <scope>NUCLEOTIDE SEQUENCE [LARGE SCALE GENOMIC DNA]</scope>
    <source>
        <strain evidence="8 9">DSM 14713</strain>
    </source>
</reference>
<dbReference type="AlphaFoldDB" id="A0A250IF62"/>
<dbReference type="KEGG" id="mbd:MEBOL_003242"/>
<sequence>MARSAEKSAWGYVGVWTVLAALSVVTWWLGTKLNLGPWSLPVALLIAVAKTVLVAMFFMHLVEQPGARRVALPVSALFMGLLLGGVLLDAMTRERMARPDGPKALEPVRPGSTRTAPPGSPTRWMGH</sequence>
<feature type="transmembrane region" description="Helical" evidence="7">
    <location>
        <begin position="70"/>
        <end position="88"/>
    </location>
</feature>
<gene>
    <name evidence="8" type="ORF">MEBOL_003242</name>
</gene>
<keyword evidence="9" id="KW-1185">Reference proteome</keyword>
<evidence type="ECO:0000256" key="1">
    <source>
        <dbReference type="ARBA" id="ARBA00004651"/>
    </source>
</evidence>
<name>A0A250IF62_9BACT</name>
<dbReference type="InterPro" id="IPR011743">
    <property type="entry name" value="Caa3_sub_IV"/>
</dbReference>
<dbReference type="GO" id="GO:0005886">
    <property type="term" value="C:plasma membrane"/>
    <property type="evidence" value="ECO:0007669"/>
    <property type="project" value="UniProtKB-SubCell"/>
</dbReference>
<dbReference type="Pfam" id="PF03626">
    <property type="entry name" value="COX4_pro"/>
    <property type="match status" value="1"/>
</dbReference>
<feature type="transmembrane region" description="Helical" evidence="7">
    <location>
        <begin position="35"/>
        <end position="58"/>
    </location>
</feature>
<evidence type="ECO:0000256" key="5">
    <source>
        <dbReference type="ARBA" id="ARBA00023136"/>
    </source>
</evidence>
<evidence type="ECO:0000256" key="3">
    <source>
        <dbReference type="ARBA" id="ARBA00022692"/>
    </source>
</evidence>
<evidence type="ECO:0000256" key="7">
    <source>
        <dbReference type="SAM" id="Phobius"/>
    </source>
</evidence>
<dbReference type="OrthoDB" id="5526051at2"/>
<accession>A0A250IF62</accession>
<keyword evidence="3 7" id="KW-0812">Transmembrane</keyword>
<evidence type="ECO:0000313" key="9">
    <source>
        <dbReference type="Proteomes" id="UP000217289"/>
    </source>
</evidence>
<organism evidence="8 9">
    <name type="scientific">Melittangium boletus DSM 14713</name>
    <dbReference type="NCBI Taxonomy" id="1294270"/>
    <lineage>
        <taxon>Bacteria</taxon>
        <taxon>Pseudomonadati</taxon>
        <taxon>Myxococcota</taxon>
        <taxon>Myxococcia</taxon>
        <taxon>Myxococcales</taxon>
        <taxon>Cystobacterineae</taxon>
        <taxon>Archangiaceae</taxon>
        <taxon>Melittangium</taxon>
    </lineage>
</organism>
<feature type="transmembrane region" description="Helical" evidence="7">
    <location>
        <begin position="9"/>
        <end position="29"/>
    </location>
</feature>
<dbReference type="InterPro" id="IPR005171">
    <property type="entry name" value="Cyt_c_oxidase_su4_prok"/>
</dbReference>
<proteinExistence type="predicted"/>
<feature type="region of interest" description="Disordered" evidence="6">
    <location>
        <begin position="99"/>
        <end position="127"/>
    </location>
</feature>
<comment type="subcellular location">
    <subcellularLocation>
        <location evidence="1">Cell membrane</location>
        <topology evidence="1">Multi-pass membrane protein</topology>
    </subcellularLocation>
</comment>
<evidence type="ECO:0000256" key="4">
    <source>
        <dbReference type="ARBA" id="ARBA00022989"/>
    </source>
</evidence>
<protein>
    <recommendedName>
        <fullName evidence="10">Cytochrome c oxidase polypeptide IV</fullName>
    </recommendedName>
</protein>
<evidence type="ECO:0000256" key="6">
    <source>
        <dbReference type="SAM" id="MobiDB-lite"/>
    </source>
</evidence>
<evidence type="ECO:0008006" key="10">
    <source>
        <dbReference type="Google" id="ProtNLM"/>
    </source>
</evidence>
<dbReference type="RefSeq" id="WP_095978316.1">
    <property type="nucleotide sequence ID" value="NZ_CP022163.1"/>
</dbReference>
<keyword evidence="4 7" id="KW-1133">Transmembrane helix</keyword>
<keyword evidence="5 7" id="KW-0472">Membrane</keyword>
<dbReference type="EMBL" id="CP022163">
    <property type="protein sequence ID" value="ATB29787.1"/>
    <property type="molecule type" value="Genomic_DNA"/>
</dbReference>
<keyword evidence="2" id="KW-1003">Cell membrane</keyword>
<evidence type="ECO:0000256" key="2">
    <source>
        <dbReference type="ARBA" id="ARBA00022475"/>
    </source>
</evidence>
<evidence type="ECO:0000313" key="8">
    <source>
        <dbReference type="EMBL" id="ATB29787.1"/>
    </source>
</evidence>
<dbReference type="NCBIfam" id="TIGR02229">
    <property type="entry name" value="caa3_sub_IV"/>
    <property type="match status" value="1"/>
</dbReference>